<evidence type="ECO:0000256" key="1">
    <source>
        <dbReference type="ARBA" id="ARBA00023235"/>
    </source>
</evidence>
<dbReference type="EMBL" id="QGKL01000030">
    <property type="protein sequence ID" value="PWQ96029.1"/>
    <property type="molecule type" value="Genomic_DNA"/>
</dbReference>
<protein>
    <submittedName>
        <fullName evidence="3">4-oxalocrotonate tautomerase</fullName>
    </submittedName>
</protein>
<dbReference type="OrthoDB" id="1438441at2"/>
<feature type="domain" description="4-oxalocrotonate tautomerase-like" evidence="2">
    <location>
        <begin position="2"/>
        <end position="59"/>
    </location>
</feature>
<gene>
    <name evidence="3" type="ORF">DKT75_10645</name>
</gene>
<organism evidence="3 4">
    <name type="scientific">Leucothrix arctica</name>
    <dbReference type="NCBI Taxonomy" id="1481894"/>
    <lineage>
        <taxon>Bacteria</taxon>
        <taxon>Pseudomonadati</taxon>
        <taxon>Pseudomonadota</taxon>
        <taxon>Gammaproteobacteria</taxon>
        <taxon>Thiotrichales</taxon>
        <taxon>Thiotrichaceae</taxon>
        <taxon>Leucothrix</taxon>
    </lineage>
</organism>
<sequence>MPYIAFESAQLLPEIKEQLIERLTEVSAEVTGIPKELFLVSIREQPDDNIAVGGKTITKLKQELTEKT</sequence>
<dbReference type="Proteomes" id="UP000245506">
    <property type="component" value="Unassembled WGS sequence"/>
</dbReference>
<reference evidence="3 4" key="1">
    <citation type="submission" date="2018-05" db="EMBL/GenBank/DDBJ databases">
        <title>Leucothrix arctica sp. nov., isolated from Arctic seawater.</title>
        <authorList>
            <person name="Choi A."/>
            <person name="Baek K."/>
        </authorList>
    </citation>
    <scope>NUCLEOTIDE SEQUENCE [LARGE SCALE GENOMIC DNA]</scope>
    <source>
        <strain evidence="3 4">IMCC9719</strain>
    </source>
</reference>
<dbReference type="SUPFAM" id="SSF55331">
    <property type="entry name" value="Tautomerase/MIF"/>
    <property type="match status" value="1"/>
</dbReference>
<evidence type="ECO:0000313" key="4">
    <source>
        <dbReference type="Proteomes" id="UP000245506"/>
    </source>
</evidence>
<dbReference type="RefSeq" id="WP_109823415.1">
    <property type="nucleotide sequence ID" value="NZ_QGKL01000030.1"/>
</dbReference>
<dbReference type="Gene3D" id="3.30.429.10">
    <property type="entry name" value="Macrophage Migration Inhibitory Factor"/>
    <property type="match status" value="1"/>
</dbReference>
<keyword evidence="4" id="KW-1185">Reference proteome</keyword>
<keyword evidence="1" id="KW-0413">Isomerase</keyword>
<accession>A0A317CCC2</accession>
<dbReference type="InterPro" id="IPR014347">
    <property type="entry name" value="Tautomerase/MIF_sf"/>
</dbReference>
<evidence type="ECO:0000259" key="2">
    <source>
        <dbReference type="Pfam" id="PF01361"/>
    </source>
</evidence>
<name>A0A317CCC2_9GAMM</name>
<dbReference type="AlphaFoldDB" id="A0A317CCC2"/>
<dbReference type="NCBIfam" id="NF041920">
    <property type="entry name" value="DmpI"/>
    <property type="match status" value="1"/>
</dbReference>
<dbReference type="Pfam" id="PF01361">
    <property type="entry name" value="Tautomerase"/>
    <property type="match status" value="1"/>
</dbReference>
<dbReference type="GO" id="GO:0016853">
    <property type="term" value="F:isomerase activity"/>
    <property type="evidence" value="ECO:0007669"/>
    <property type="project" value="UniProtKB-KW"/>
</dbReference>
<evidence type="ECO:0000313" key="3">
    <source>
        <dbReference type="EMBL" id="PWQ96029.1"/>
    </source>
</evidence>
<comment type="caution">
    <text evidence="3">The sequence shown here is derived from an EMBL/GenBank/DDBJ whole genome shotgun (WGS) entry which is preliminary data.</text>
</comment>
<proteinExistence type="predicted"/>
<dbReference type="InterPro" id="IPR004370">
    <property type="entry name" value="4-OT-like_dom"/>
</dbReference>